<comment type="caution">
    <text evidence="2">The sequence shown here is derived from an EMBL/GenBank/DDBJ whole genome shotgun (WGS) entry which is preliminary data.</text>
</comment>
<dbReference type="EMBL" id="JAGIZB010000097">
    <property type="protein sequence ID" value="MBP0447919.1"/>
    <property type="molecule type" value="Genomic_DNA"/>
</dbReference>
<name>A0ABS4ALY7_9PROT</name>
<protein>
    <submittedName>
        <fullName evidence="2">Uncharacterized protein</fullName>
    </submittedName>
</protein>
<evidence type="ECO:0000313" key="2">
    <source>
        <dbReference type="EMBL" id="MBP0447919.1"/>
    </source>
</evidence>
<accession>A0ABS4ALY7</accession>
<reference evidence="2 3" key="1">
    <citation type="submission" date="2021-03" db="EMBL/GenBank/DDBJ databases">
        <authorList>
            <person name="So Y."/>
        </authorList>
    </citation>
    <scope>NUCLEOTIDE SEQUENCE [LARGE SCALE GENOMIC DNA]</scope>
    <source>
        <strain evidence="2 3">SSH11</strain>
    </source>
</reference>
<keyword evidence="1" id="KW-0812">Transmembrane</keyword>
<dbReference type="RefSeq" id="WP_209382197.1">
    <property type="nucleotide sequence ID" value="NZ_JAGIZB010000097.1"/>
</dbReference>
<keyword evidence="1" id="KW-0472">Membrane</keyword>
<evidence type="ECO:0000313" key="3">
    <source>
        <dbReference type="Proteomes" id="UP000681594"/>
    </source>
</evidence>
<keyword evidence="3" id="KW-1185">Reference proteome</keyword>
<dbReference type="Proteomes" id="UP000681594">
    <property type="component" value="Unassembled WGS sequence"/>
</dbReference>
<feature type="transmembrane region" description="Helical" evidence="1">
    <location>
        <begin position="45"/>
        <end position="65"/>
    </location>
</feature>
<organism evidence="2 3">
    <name type="scientific">Pararoseomonas baculiformis</name>
    <dbReference type="NCBI Taxonomy" id="2820812"/>
    <lineage>
        <taxon>Bacteria</taxon>
        <taxon>Pseudomonadati</taxon>
        <taxon>Pseudomonadota</taxon>
        <taxon>Alphaproteobacteria</taxon>
        <taxon>Acetobacterales</taxon>
        <taxon>Acetobacteraceae</taxon>
        <taxon>Pararoseomonas</taxon>
    </lineage>
</organism>
<gene>
    <name evidence="2" type="ORF">J8J14_24660</name>
</gene>
<keyword evidence="1" id="KW-1133">Transmembrane helix</keyword>
<proteinExistence type="predicted"/>
<evidence type="ECO:0000256" key="1">
    <source>
        <dbReference type="SAM" id="Phobius"/>
    </source>
</evidence>
<sequence>MSEDTGAESGTRFYKHVRRPAYYKHVRRLADAEGRLLRLETYFKVGLGVAVIFGLSGAWGAQMLYKAHNKFMQINDEIASKSIELNQLKRVIISEIQNAESTTTQSQIAKIQGASKNLQQQSEAANRRPRKVCGISGGENFSYMIVVPDTFTMEDCRRAGAWSEAKAVVHFCMDDHSITRSGNPVSCSWQ</sequence>